<gene>
    <name evidence="1" type="primary">recT_2</name>
    <name evidence="1" type="ORF">SAMEA1402399_02930</name>
</gene>
<dbReference type="InterPro" id="IPR018330">
    <property type="entry name" value="RecT_fam"/>
</dbReference>
<evidence type="ECO:0000313" key="2">
    <source>
        <dbReference type="Proteomes" id="UP000411588"/>
    </source>
</evidence>
<dbReference type="InterPro" id="IPR004590">
    <property type="entry name" value="ssDNA_annealing_RecT"/>
</dbReference>
<dbReference type="EMBL" id="CAADAN010000012">
    <property type="protein sequence ID" value="VFD34117.1"/>
    <property type="molecule type" value="Genomic_DNA"/>
</dbReference>
<dbReference type="GO" id="GO:0003677">
    <property type="term" value="F:DNA binding"/>
    <property type="evidence" value="ECO:0007669"/>
    <property type="project" value="InterPro"/>
</dbReference>
<dbReference type="RefSeq" id="WP_009894690.1">
    <property type="nucleotide sequence ID" value="NZ_BIPI01000008.1"/>
</dbReference>
<dbReference type="Proteomes" id="UP000411588">
    <property type="component" value="Unassembled WGS sequence"/>
</dbReference>
<proteinExistence type="predicted"/>
<dbReference type="GO" id="GO:0006259">
    <property type="term" value="P:DNA metabolic process"/>
    <property type="evidence" value="ECO:0007669"/>
    <property type="project" value="InterPro"/>
</dbReference>
<sequence length="277" mass="30913">MASEKAKGALEKKVSGANTVKVSPSKGMEQLMNKMASQIKKALPSMVSSERFQRVALTAFSNNPRLQSCEPMSFIAAMMESAQLGLEPNTPLGQAYLIPYGNKVQFQIGYKGLLELAQRSGKIKTIYAHKIRENDKFEIKYGLHQDLVHEPKLNGDRGEIIGYYAVYHLDTGGHSFSFMTKEEIIEFAKSKSKSYSSGPWQTDFDSMAKKTVIKQLLKYAPLSIELQKAMVGDETIKSEIDEDMSMVVDESESLEVDFEVKENMDGKVSVEEAINVD</sequence>
<accession>A0AB74QE53</accession>
<protein>
    <submittedName>
        <fullName evidence="1">Protein RecT</fullName>
    </submittedName>
</protein>
<comment type="caution">
    <text evidence="1">The sequence shown here is derived from an EMBL/GenBank/DDBJ whole genome shotgun (WGS) entry which is preliminary data.</text>
</comment>
<name>A0AB74QE53_CLODI</name>
<dbReference type="Pfam" id="PF03837">
    <property type="entry name" value="RecT"/>
    <property type="match status" value="1"/>
</dbReference>
<evidence type="ECO:0000313" key="1">
    <source>
        <dbReference type="EMBL" id="VFD34117.1"/>
    </source>
</evidence>
<dbReference type="AlphaFoldDB" id="A0AB74QE53"/>
<organism evidence="1 2">
    <name type="scientific">Clostridioides difficile</name>
    <name type="common">Peptoclostridium difficile</name>
    <dbReference type="NCBI Taxonomy" id="1496"/>
    <lineage>
        <taxon>Bacteria</taxon>
        <taxon>Bacillati</taxon>
        <taxon>Bacillota</taxon>
        <taxon>Clostridia</taxon>
        <taxon>Peptostreptococcales</taxon>
        <taxon>Peptostreptococcaceae</taxon>
        <taxon>Clostridioides</taxon>
    </lineage>
</organism>
<reference evidence="1 2" key="1">
    <citation type="submission" date="2019-02" db="EMBL/GenBank/DDBJ databases">
        <authorList>
            <consortium name="Pathogen Informatics"/>
        </authorList>
    </citation>
    <scope>NUCLEOTIDE SEQUENCE [LARGE SCALE GENOMIC DNA]</scope>
    <source>
        <strain evidence="2">clo34</strain>
    </source>
</reference>
<dbReference type="NCBIfam" id="TIGR00616">
    <property type="entry name" value="rect"/>
    <property type="match status" value="1"/>
</dbReference>